<feature type="transmembrane region" description="Helical" evidence="6">
    <location>
        <begin position="291"/>
        <end position="315"/>
    </location>
</feature>
<feature type="transmembrane region" description="Helical" evidence="6">
    <location>
        <begin position="62"/>
        <end position="82"/>
    </location>
</feature>
<feature type="transmembrane region" description="Helical" evidence="6">
    <location>
        <begin position="254"/>
        <end position="279"/>
    </location>
</feature>
<feature type="transmembrane region" description="Helical" evidence="6">
    <location>
        <begin position="198"/>
        <end position="223"/>
    </location>
</feature>
<proteinExistence type="inferred from homology"/>
<dbReference type="AlphaFoldDB" id="A0ABD0YVL8"/>
<evidence type="ECO:0000256" key="2">
    <source>
        <dbReference type="ARBA" id="ARBA00010663"/>
    </source>
</evidence>
<feature type="transmembrane region" description="Helical" evidence="6">
    <location>
        <begin position="102"/>
        <end position="123"/>
    </location>
</feature>
<evidence type="ECO:0000259" key="7">
    <source>
        <dbReference type="PROSITE" id="PS50262"/>
    </source>
</evidence>
<protein>
    <recommendedName>
        <fullName evidence="7">G-protein coupled receptors family 1 profile domain-containing protein</fullName>
    </recommendedName>
</protein>
<dbReference type="InterPro" id="IPR052954">
    <property type="entry name" value="GPCR-Ligand_Int"/>
</dbReference>
<feature type="domain" description="G-protein coupled receptors family 1 profile" evidence="7">
    <location>
        <begin position="42"/>
        <end position="313"/>
    </location>
</feature>
<feature type="transmembrane region" description="Helical" evidence="6">
    <location>
        <begin position="30"/>
        <end position="50"/>
    </location>
</feature>
<comment type="similarity">
    <text evidence="2">Belongs to the G-protein coupled receptor 1 family.</text>
</comment>
<dbReference type="Proteomes" id="UP001558652">
    <property type="component" value="Unassembled WGS sequence"/>
</dbReference>
<feature type="transmembrane region" description="Helical" evidence="6">
    <location>
        <begin position="144"/>
        <end position="164"/>
    </location>
</feature>
<dbReference type="PANTHER" id="PTHR46641:SF22">
    <property type="entry name" value="PROCTOLIN RECEPTOR, ISOFORM A"/>
    <property type="match status" value="1"/>
</dbReference>
<dbReference type="InterPro" id="IPR000276">
    <property type="entry name" value="GPCR_Rhodpsn"/>
</dbReference>
<evidence type="ECO:0000256" key="6">
    <source>
        <dbReference type="SAM" id="Phobius"/>
    </source>
</evidence>
<sequence>MVCYPINTYIDDGSWSRYFRVSCHFWIQRVLLPIVVIVGVIGNLVTIVVLTRKRMSCSTNTYLTALAVADILFLVFSLILSFENYPNIRHLDYLPYWKYWRFGLWFTDATSGVSIWLTVSFTLERYIAVCHPLKGRVMCTESRARRVIVFVFILCPLLTITTPFEWKIEVHSNSTASSIPSVLTCSTNLGKNEFYRNFFYWFSAMLFVFVPLVILAILNSFLISAVQQSKTHRTNLTQVRSLYREKQENKMTMTLVAVVFLFLICQTPMAVTLIVKIFYDPKPNTLGDNMLGALGTIWNFLVAVNAASNFVMYCVMSDKYRRTLMLTFFPSFVYRHHQTGTVTSNTSFRLSSERRSPFS</sequence>
<dbReference type="InterPro" id="IPR017452">
    <property type="entry name" value="GPCR_Rhodpsn_7TM"/>
</dbReference>
<evidence type="ECO:0000313" key="9">
    <source>
        <dbReference type="Proteomes" id="UP001558652"/>
    </source>
</evidence>
<dbReference type="CDD" id="cd14978">
    <property type="entry name" value="7tmA_FMRFamide_R-like"/>
    <property type="match status" value="1"/>
</dbReference>
<dbReference type="SUPFAM" id="SSF81321">
    <property type="entry name" value="Family A G protein-coupled receptor-like"/>
    <property type="match status" value="1"/>
</dbReference>
<keyword evidence="9" id="KW-1185">Reference proteome</keyword>
<dbReference type="PANTHER" id="PTHR46641">
    <property type="entry name" value="FMRFAMIDE RECEPTOR-RELATED"/>
    <property type="match status" value="1"/>
</dbReference>
<reference evidence="8 9" key="1">
    <citation type="submission" date="2024-07" db="EMBL/GenBank/DDBJ databases">
        <title>Chromosome-level genome assembly of the water stick insect Ranatra chinensis (Heteroptera: Nepidae).</title>
        <authorList>
            <person name="Liu X."/>
        </authorList>
    </citation>
    <scope>NUCLEOTIDE SEQUENCE [LARGE SCALE GENOMIC DNA]</scope>
    <source>
        <strain evidence="8">Cailab_2021Rc</strain>
        <tissue evidence="8">Muscle</tissue>
    </source>
</reference>
<evidence type="ECO:0000256" key="5">
    <source>
        <dbReference type="ARBA" id="ARBA00023136"/>
    </source>
</evidence>
<dbReference type="PROSITE" id="PS50262">
    <property type="entry name" value="G_PROTEIN_RECEP_F1_2"/>
    <property type="match status" value="1"/>
</dbReference>
<keyword evidence="5 6" id="KW-0472">Membrane</keyword>
<evidence type="ECO:0000256" key="1">
    <source>
        <dbReference type="ARBA" id="ARBA00004370"/>
    </source>
</evidence>
<gene>
    <name evidence="8" type="ORF">AAG570_006892</name>
</gene>
<dbReference type="GO" id="GO:0016020">
    <property type="term" value="C:membrane"/>
    <property type="evidence" value="ECO:0007669"/>
    <property type="project" value="UniProtKB-SubCell"/>
</dbReference>
<dbReference type="Pfam" id="PF10324">
    <property type="entry name" value="7TM_GPCR_Srw"/>
    <property type="match status" value="1"/>
</dbReference>
<dbReference type="Gene3D" id="1.20.1070.10">
    <property type="entry name" value="Rhodopsin 7-helix transmembrane proteins"/>
    <property type="match status" value="1"/>
</dbReference>
<evidence type="ECO:0000256" key="4">
    <source>
        <dbReference type="ARBA" id="ARBA00022989"/>
    </source>
</evidence>
<evidence type="ECO:0000256" key="3">
    <source>
        <dbReference type="ARBA" id="ARBA00022692"/>
    </source>
</evidence>
<accession>A0ABD0YVL8</accession>
<organism evidence="8 9">
    <name type="scientific">Ranatra chinensis</name>
    <dbReference type="NCBI Taxonomy" id="642074"/>
    <lineage>
        <taxon>Eukaryota</taxon>
        <taxon>Metazoa</taxon>
        <taxon>Ecdysozoa</taxon>
        <taxon>Arthropoda</taxon>
        <taxon>Hexapoda</taxon>
        <taxon>Insecta</taxon>
        <taxon>Pterygota</taxon>
        <taxon>Neoptera</taxon>
        <taxon>Paraneoptera</taxon>
        <taxon>Hemiptera</taxon>
        <taxon>Heteroptera</taxon>
        <taxon>Panheteroptera</taxon>
        <taxon>Nepomorpha</taxon>
        <taxon>Nepidae</taxon>
        <taxon>Ranatrinae</taxon>
        <taxon>Ranatra</taxon>
    </lineage>
</organism>
<evidence type="ECO:0000313" key="8">
    <source>
        <dbReference type="EMBL" id="KAL1139915.1"/>
    </source>
</evidence>
<comment type="subcellular location">
    <subcellularLocation>
        <location evidence="1">Membrane</location>
    </subcellularLocation>
</comment>
<keyword evidence="4 6" id="KW-1133">Transmembrane helix</keyword>
<name>A0ABD0YVL8_9HEMI</name>
<dbReference type="InterPro" id="IPR019427">
    <property type="entry name" value="7TM_GPCR_serpentine_rcpt_Srw"/>
</dbReference>
<keyword evidence="3 6" id="KW-0812">Transmembrane</keyword>
<comment type="caution">
    <text evidence="8">The sequence shown here is derived from an EMBL/GenBank/DDBJ whole genome shotgun (WGS) entry which is preliminary data.</text>
</comment>
<dbReference type="PRINTS" id="PR00237">
    <property type="entry name" value="GPCRRHODOPSN"/>
</dbReference>
<dbReference type="EMBL" id="JBFDAA010000002">
    <property type="protein sequence ID" value="KAL1139915.1"/>
    <property type="molecule type" value="Genomic_DNA"/>
</dbReference>